<reference evidence="3" key="1">
    <citation type="journal article" date="2019" name="Int. J. Syst. Evol. Microbiol.">
        <title>The Global Catalogue of Microorganisms (GCM) 10K type strain sequencing project: providing services to taxonomists for standard genome sequencing and annotation.</title>
        <authorList>
            <consortium name="The Broad Institute Genomics Platform"/>
            <consortium name="The Broad Institute Genome Sequencing Center for Infectious Disease"/>
            <person name="Wu L."/>
            <person name="Ma J."/>
        </authorList>
    </citation>
    <scope>NUCLEOTIDE SEQUENCE [LARGE SCALE GENOMIC DNA]</scope>
    <source>
        <strain evidence="3">JCM 14370</strain>
    </source>
</reference>
<feature type="region of interest" description="Disordered" evidence="1">
    <location>
        <begin position="1"/>
        <end position="64"/>
    </location>
</feature>
<feature type="compositionally biased region" description="Basic and acidic residues" evidence="1">
    <location>
        <begin position="1"/>
        <end position="40"/>
    </location>
</feature>
<dbReference type="Proteomes" id="UP000632222">
    <property type="component" value="Unassembled WGS sequence"/>
</dbReference>
<accession>A0ABQ2D263</accession>
<keyword evidence="3" id="KW-1185">Reference proteome</keyword>
<dbReference type="EMBL" id="BMOD01000009">
    <property type="protein sequence ID" value="GGJ39372.1"/>
    <property type="molecule type" value="Genomic_DNA"/>
</dbReference>
<evidence type="ECO:0000256" key="1">
    <source>
        <dbReference type="SAM" id="MobiDB-lite"/>
    </source>
</evidence>
<proteinExistence type="predicted"/>
<gene>
    <name evidence="2" type="ORF">GCM10008938_26810</name>
</gene>
<name>A0ABQ2D263_9DEIO</name>
<sequence length="64" mass="6820">MSDQEPKSNAMKKQEEDQKKIIRTFHEGEKENPAEGDRAGEQGSPGNNPGNAGGNGHTSNATPD</sequence>
<protein>
    <submittedName>
        <fullName evidence="2">Uncharacterized protein</fullName>
    </submittedName>
</protein>
<organism evidence="2 3">
    <name type="scientific">Deinococcus roseus</name>
    <dbReference type="NCBI Taxonomy" id="392414"/>
    <lineage>
        <taxon>Bacteria</taxon>
        <taxon>Thermotogati</taxon>
        <taxon>Deinococcota</taxon>
        <taxon>Deinococci</taxon>
        <taxon>Deinococcales</taxon>
        <taxon>Deinococcaceae</taxon>
        <taxon>Deinococcus</taxon>
    </lineage>
</organism>
<evidence type="ECO:0000313" key="2">
    <source>
        <dbReference type="EMBL" id="GGJ39372.1"/>
    </source>
</evidence>
<dbReference type="RefSeq" id="WP_189003205.1">
    <property type="nucleotide sequence ID" value="NZ_BMOD01000009.1"/>
</dbReference>
<evidence type="ECO:0000313" key="3">
    <source>
        <dbReference type="Proteomes" id="UP000632222"/>
    </source>
</evidence>
<comment type="caution">
    <text evidence="2">The sequence shown here is derived from an EMBL/GenBank/DDBJ whole genome shotgun (WGS) entry which is preliminary data.</text>
</comment>